<dbReference type="RefSeq" id="WP_345478152.1">
    <property type="nucleotide sequence ID" value="NZ_BAABLW010000007.1"/>
</dbReference>
<keyword evidence="2" id="KW-1185">Reference proteome</keyword>
<proteinExistence type="predicted"/>
<evidence type="ECO:0008006" key="3">
    <source>
        <dbReference type="Google" id="ProtNLM"/>
    </source>
</evidence>
<evidence type="ECO:0000313" key="2">
    <source>
        <dbReference type="Proteomes" id="UP001500368"/>
    </source>
</evidence>
<accession>A0ABP9G140</accession>
<reference evidence="2" key="1">
    <citation type="journal article" date="2019" name="Int. J. Syst. Evol. Microbiol.">
        <title>The Global Catalogue of Microorganisms (GCM) 10K type strain sequencing project: providing services to taxonomists for standard genome sequencing and annotation.</title>
        <authorList>
            <consortium name="The Broad Institute Genomics Platform"/>
            <consortium name="The Broad Institute Genome Sequencing Center for Infectious Disease"/>
            <person name="Wu L."/>
            <person name="Ma J."/>
        </authorList>
    </citation>
    <scope>NUCLEOTIDE SEQUENCE [LARGE SCALE GENOMIC DNA]</scope>
    <source>
        <strain evidence="2">JCM 19129</strain>
    </source>
</reference>
<sequence length="200" mass="21803">MTACLTVVTLPVITTEASWNAEAQAGSVFKTWSITPDSFLTDFTCEDPDSFGSICHWVDGGGGADPGARGQSFDVVPADTPSGKALHVRGPLRIARPLVLNPSELQAGDVIVATMRVRGTVGDGNGANFRLAAGKLHSSPRYDYLDILRREYSEWTDVTLRFRVPSDFGRETWMRLAFGEPANVTHDLYIDSITASIIRR</sequence>
<gene>
    <name evidence="1" type="ORF">GCM10025790_22970</name>
</gene>
<dbReference type="Gene3D" id="2.60.120.260">
    <property type="entry name" value="Galactose-binding domain-like"/>
    <property type="match status" value="1"/>
</dbReference>
<evidence type="ECO:0000313" key="1">
    <source>
        <dbReference type="EMBL" id="GAA4925075.1"/>
    </source>
</evidence>
<comment type="caution">
    <text evidence="1">The sequence shown here is derived from an EMBL/GenBank/DDBJ whole genome shotgun (WGS) entry which is preliminary data.</text>
</comment>
<dbReference type="EMBL" id="BAABLW010000007">
    <property type="protein sequence ID" value="GAA4925075.1"/>
    <property type="molecule type" value="Genomic_DNA"/>
</dbReference>
<protein>
    <recommendedName>
        <fullName evidence="3">NADH:ubiquinone oxidoreductase intermediate-associated protein 30 domain-containing protein</fullName>
    </recommendedName>
</protein>
<organism evidence="1 2">
    <name type="scientific">Nesterenkonia rhizosphaerae</name>
    <dbReference type="NCBI Taxonomy" id="1348272"/>
    <lineage>
        <taxon>Bacteria</taxon>
        <taxon>Bacillati</taxon>
        <taxon>Actinomycetota</taxon>
        <taxon>Actinomycetes</taxon>
        <taxon>Micrococcales</taxon>
        <taxon>Micrococcaceae</taxon>
        <taxon>Nesterenkonia</taxon>
    </lineage>
</organism>
<name>A0ABP9G140_9MICC</name>
<dbReference type="Proteomes" id="UP001500368">
    <property type="component" value="Unassembled WGS sequence"/>
</dbReference>